<sequence length="272" mass="30799">MPNLPDPTFSFGPTLDCPGLSNSSVSRKLLAAEVGPVQQGVNKPFSFVLYKLDPVCSQRLALDSLLHVCVEGQDLPISILQLPRIQYLPPLTSANLQHFYPKSSEKSASRAASQLLITVHCYVRRLPLTVKSKIDYVKSNPQQTSLCYIRSRLCFGRYKNGTLLGTHQTIQIGEFTYIEEVVAFRGFVKKNNNILLYKLIMPNSQHEFNKLYFNKIYCKTYLPLPAFDRNVVDCLPKIMLHTPHTECEIVKADLFDPAEIKDGTSLAKKNRY</sequence>
<accession>A0A9D3XQM9</accession>
<organism evidence="1 2">
    <name type="scientific">Mauremys mutica</name>
    <name type="common">yellowpond turtle</name>
    <dbReference type="NCBI Taxonomy" id="74926"/>
    <lineage>
        <taxon>Eukaryota</taxon>
        <taxon>Metazoa</taxon>
        <taxon>Chordata</taxon>
        <taxon>Craniata</taxon>
        <taxon>Vertebrata</taxon>
        <taxon>Euteleostomi</taxon>
        <taxon>Archelosauria</taxon>
        <taxon>Testudinata</taxon>
        <taxon>Testudines</taxon>
        <taxon>Cryptodira</taxon>
        <taxon>Durocryptodira</taxon>
        <taxon>Testudinoidea</taxon>
        <taxon>Geoemydidae</taxon>
        <taxon>Geoemydinae</taxon>
        <taxon>Mauremys</taxon>
    </lineage>
</organism>
<evidence type="ECO:0000313" key="2">
    <source>
        <dbReference type="Proteomes" id="UP000827986"/>
    </source>
</evidence>
<protein>
    <submittedName>
        <fullName evidence="1">Uncharacterized protein</fullName>
    </submittedName>
</protein>
<name>A0A9D3XQM9_9SAUR</name>
<reference evidence="1" key="1">
    <citation type="submission" date="2021-09" db="EMBL/GenBank/DDBJ databases">
        <title>The genome of Mauremys mutica provides insights into the evolution of semi-aquatic lifestyle.</title>
        <authorList>
            <person name="Gong S."/>
            <person name="Gao Y."/>
        </authorList>
    </citation>
    <scope>NUCLEOTIDE SEQUENCE</scope>
    <source>
        <strain evidence="1">MM-2020</strain>
        <tissue evidence="1">Muscle</tissue>
    </source>
</reference>
<evidence type="ECO:0000313" key="1">
    <source>
        <dbReference type="EMBL" id="KAH1184323.1"/>
    </source>
</evidence>
<dbReference type="AlphaFoldDB" id="A0A9D3XQM9"/>
<dbReference type="Proteomes" id="UP000827986">
    <property type="component" value="Unassembled WGS sequence"/>
</dbReference>
<keyword evidence="2" id="KW-1185">Reference proteome</keyword>
<proteinExistence type="predicted"/>
<gene>
    <name evidence="1" type="ORF">KIL84_014939</name>
</gene>
<dbReference type="EMBL" id="JAHDVG010000465">
    <property type="protein sequence ID" value="KAH1184323.1"/>
    <property type="molecule type" value="Genomic_DNA"/>
</dbReference>
<comment type="caution">
    <text evidence="1">The sequence shown here is derived from an EMBL/GenBank/DDBJ whole genome shotgun (WGS) entry which is preliminary data.</text>
</comment>